<dbReference type="Proteomes" id="UP000282323">
    <property type="component" value="Unassembled WGS sequence"/>
</dbReference>
<evidence type="ECO:0000313" key="2">
    <source>
        <dbReference type="Proteomes" id="UP000282323"/>
    </source>
</evidence>
<reference evidence="1 2" key="1">
    <citation type="submission" date="2018-10" db="EMBL/GenBank/DDBJ databases">
        <title>Natrarchaeobius chitinivorans gen. nov., sp. nov., and Natrarchaeobius haloalkaliphilus sp. nov., alkaliphilic, chitin-utilizing haloarchaea from hypersaline alkaline lakes.</title>
        <authorList>
            <person name="Sorokin D.Y."/>
            <person name="Elcheninov A.G."/>
            <person name="Kostrikina N.A."/>
            <person name="Bale N.J."/>
            <person name="Sinninghe Damste J.S."/>
            <person name="Khijniak T.V."/>
            <person name="Kublanov I.V."/>
            <person name="Toshchakov S.V."/>
        </authorList>
    </citation>
    <scope>NUCLEOTIDE SEQUENCE [LARGE SCALE GENOMIC DNA]</scope>
    <source>
        <strain evidence="1 2">AArcht4T</strain>
    </source>
</reference>
<proteinExistence type="predicted"/>
<gene>
    <name evidence="1" type="ORF">EA473_14610</name>
</gene>
<organism evidence="1 2">
    <name type="scientific">Natrarchaeobius chitinivorans</name>
    <dbReference type="NCBI Taxonomy" id="1679083"/>
    <lineage>
        <taxon>Archaea</taxon>
        <taxon>Methanobacteriati</taxon>
        <taxon>Methanobacteriota</taxon>
        <taxon>Stenosarchaea group</taxon>
        <taxon>Halobacteria</taxon>
        <taxon>Halobacteriales</taxon>
        <taxon>Natrialbaceae</taxon>
        <taxon>Natrarchaeobius</taxon>
    </lineage>
</organism>
<accession>A0A3N6LTS6</accession>
<name>A0A3N6LTS6_NATCH</name>
<protein>
    <submittedName>
        <fullName evidence="1">Uncharacterized protein</fullName>
    </submittedName>
</protein>
<dbReference type="EMBL" id="REGA01000013">
    <property type="protein sequence ID" value="RQG93558.1"/>
    <property type="molecule type" value="Genomic_DNA"/>
</dbReference>
<sequence>MFRCSLGLLESSGGDDDLTVFVLGTVRDLPLFVGRVDRLADGNVAYPDWTSNGGPRVWTREKVISRDRRSRYFCPDE</sequence>
<dbReference type="AlphaFoldDB" id="A0A3N6LTS6"/>
<evidence type="ECO:0000313" key="1">
    <source>
        <dbReference type="EMBL" id="RQG93558.1"/>
    </source>
</evidence>
<comment type="caution">
    <text evidence="1">The sequence shown here is derived from an EMBL/GenBank/DDBJ whole genome shotgun (WGS) entry which is preliminary data.</text>
</comment>
<keyword evidence="2" id="KW-1185">Reference proteome</keyword>